<evidence type="ECO:0000313" key="4">
    <source>
        <dbReference type="Proteomes" id="UP000245884"/>
    </source>
</evidence>
<feature type="region of interest" description="Disordered" evidence="1">
    <location>
        <begin position="544"/>
        <end position="606"/>
    </location>
</feature>
<dbReference type="OrthoDB" id="20821at2759"/>
<gene>
    <name evidence="3" type="ORF">BDZ90DRAFT_280254</name>
</gene>
<evidence type="ECO:0000259" key="2">
    <source>
        <dbReference type="Pfam" id="PF06911"/>
    </source>
</evidence>
<evidence type="ECO:0000313" key="3">
    <source>
        <dbReference type="EMBL" id="PWN26767.1"/>
    </source>
</evidence>
<feature type="region of interest" description="Disordered" evidence="1">
    <location>
        <begin position="376"/>
        <end position="440"/>
    </location>
</feature>
<reference evidence="3 4" key="1">
    <citation type="journal article" date="2018" name="Mol. Biol. Evol.">
        <title>Broad Genomic Sampling Reveals a Smut Pathogenic Ancestry of the Fungal Clade Ustilaginomycotina.</title>
        <authorList>
            <person name="Kijpornyongpan T."/>
            <person name="Mondo S.J."/>
            <person name="Barry K."/>
            <person name="Sandor L."/>
            <person name="Lee J."/>
            <person name="Lipzen A."/>
            <person name="Pangilinan J."/>
            <person name="LaButti K."/>
            <person name="Hainaut M."/>
            <person name="Henrissat B."/>
            <person name="Grigoriev I.V."/>
            <person name="Spatafora J.W."/>
            <person name="Aime M.C."/>
        </authorList>
    </citation>
    <scope>NUCLEOTIDE SEQUENCE [LARGE SCALE GENOMIC DNA]</scope>
    <source>
        <strain evidence="3 4">MCA 5214</strain>
    </source>
</reference>
<feature type="region of interest" description="Disordered" evidence="1">
    <location>
        <begin position="243"/>
        <end position="341"/>
    </location>
</feature>
<feature type="compositionally biased region" description="Polar residues" evidence="1">
    <location>
        <begin position="310"/>
        <end position="329"/>
    </location>
</feature>
<feature type="compositionally biased region" description="Polar residues" evidence="1">
    <location>
        <begin position="412"/>
        <end position="423"/>
    </location>
</feature>
<proteinExistence type="predicted"/>
<feature type="compositionally biased region" description="Low complexity" evidence="1">
    <location>
        <begin position="427"/>
        <end position="439"/>
    </location>
</feature>
<feature type="compositionally biased region" description="Gly residues" evidence="1">
    <location>
        <begin position="549"/>
        <end position="569"/>
    </location>
</feature>
<name>A0A316UNA3_9BASI</name>
<dbReference type="AlphaFoldDB" id="A0A316UNA3"/>
<evidence type="ECO:0000256" key="1">
    <source>
        <dbReference type="SAM" id="MobiDB-lite"/>
    </source>
</evidence>
<dbReference type="InterPro" id="IPR009686">
    <property type="entry name" value="Senescence/spartin_C"/>
</dbReference>
<feature type="compositionally biased region" description="Basic and acidic residues" evidence="1">
    <location>
        <begin position="388"/>
        <end position="406"/>
    </location>
</feature>
<dbReference type="EMBL" id="KZ819670">
    <property type="protein sequence ID" value="PWN26767.1"/>
    <property type="molecule type" value="Genomic_DNA"/>
</dbReference>
<feature type="region of interest" description="Disordered" evidence="1">
    <location>
        <begin position="140"/>
        <end position="164"/>
    </location>
</feature>
<keyword evidence="4" id="KW-1185">Reference proteome</keyword>
<feature type="domain" description="Senescence" evidence="2">
    <location>
        <begin position="329"/>
        <end position="520"/>
    </location>
</feature>
<dbReference type="STRING" id="1569628.A0A316UNA3"/>
<dbReference type="GeneID" id="37031085"/>
<dbReference type="Pfam" id="PF06911">
    <property type="entry name" value="Senescence"/>
    <property type="match status" value="1"/>
</dbReference>
<feature type="compositionally biased region" description="Polar residues" evidence="1">
    <location>
        <begin position="186"/>
        <end position="200"/>
    </location>
</feature>
<feature type="compositionally biased region" description="Polar residues" evidence="1">
    <location>
        <begin position="291"/>
        <end position="300"/>
    </location>
</feature>
<dbReference type="RefSeq" id="XP_025361379.1">
    <property type="nucleotide sequence ID" value="XM_025509262.1"/>
</dbReference>
<organism evidence="3 4">
    <name type="scientific">Jaminaea rosea</name>
    <dbReference type="NCBI Taxonomy" id="1569628"/>
    <lineage>
        <taxon>Eukaryota</taxon>
        <taxon>Fungi</taxon>
        <taxon>Dikarya</taxon>
        <taxon>Basidiomycota</taxon>
        <taxon>Ustilaginomycotina</taxon>
        <taxon>Exobasidiomycetes</taxon>
        <taxon>Microstromatales</taxon>
        <taxon>Microstromatales incertae sedis</taxon>
        <taxon>Jaminaea</taxon>
    </lineage>
</organism>
<feature type="region of interest" description="Disordered" evidence="1">
    <location>
        <begin position="178"/>
        <end position="201"/>
    </location>
</feature>
<feature type="compositionally biased region" description="Basic and acidic residues" evidence="1">
    <location>
        <begin position="570"/>
        <end position="580"/>
    </location>
</feature>
<sequence length="606" mass="62554">MTSSPSSETQAVTLLDVSDVPLVVTQQYSGETIPLSKGQAWQVLLVAIPGAHPSTAYLVISVQQPGSNSGDFEVVVHSDHTVQLERAAHATNFRVQSDEVPGAFVVLALPVSAQGRETAEALQDVLEQYCGLTEVKGSEAANRGAGAVPPPTGSEQQQRQRQHADIELEDENGNVLATLDPASTPVAPSTGSPSAAPTAQQREKDWLMNGAHGIARGMNTFSGWAGGHMTRAADRYTSRGDAGFNSGAASPSRQGYAGSPSLGVPGKAKTMGDVSPSSGYGDEKRGYTGYAGSSSGVDYSTDQHEDASTWRRSPSPLQYTSAGTSNDGHSSPRRSNVKVHPSVTRGLTALQTGSGHVVRLSGQARTAILNASEGAGRKLGGVSSSMRPGEKEKWQAQEREKWEKRQYGQGYTGSPTGSPSLQPVNAGPPSGTSTPTKKPGAFRTQLARGAQAANVLIDGFDSALSNLVDSAGSSASQAIEFRFGPEARAASGLAGNVGRNVFLVYKDVSGIRRKCLLKVAGGSLQGTTPEGNKVVVTMPPEQQETAAGVSGGVMTGRTGGTMDGNGGGRTDVDSIEHDYHPAAAASSSGGAGGGGGLPRYEDVKRG</sequence>
<dbReference type="Proteomes" id="UP000245884">
    <property type="component" value="Unassembled WGS sequence"/>
</dbReference>
<protein>
    <recommendedName>
        <fullName evidence="2">Senescence domain-containing protein</fullName>
    </recommendedName>
</protein>
<accession>A0A316UNA3</accession>